<feature type="disulfide bond" evidence="6">
    <location>
        <begin position="883"/>
        <end position="900"/>
    </location>
</feature>
<dbReference type="FunFam" id="2.10.25.10:FF:000472">
    <property type="entry name" value="Uncharacterized protein, isoform A"/>
    <property type="match status" value="1"/>
</dbReference>
<dbReference type="Gene3D" id="2.10.50.10">
    <property type="entry name" value="Tumor Necrosis Factor Receptor, subunit A, domain 2"/>
    <property type="match status" value="2"/>
</dbReference>
<evidence type="ECO:0000259" key="11">
    <source>
        <dbReference type="PROSITE" id="PS51828"/>
    </source>
</evidence>
<dbReference type="PROSITE" id="PS50825">
    <property type="entry name" value="HYR"/>
    <property type="match status" value="2"/>
</dbReference>
<feature type="domain" description="EGF-like" evidence="8">
    <location>
        <begin position="914"/>
        <end position="950"/>
    </location>
</feature>
<evidence type="ECO:0000256" key="3">
    <source>
        <dbReference type="ARBA" id="ARBA00022737"/>
    </source>
</evidence>
<dbReference type="EMBL" id="BMAO01026132">
    <property type="protein sequence ID" value="GFR07259.1"/>
    <property type="molecule type" value="Genomic_DNA"/>
</dbReference>
<keyword evidence="1 6" id="KW-0245">EGF-like domain</keyword>
<organism evidence="12 13">
    <name type="scientific">Trichonephila clavata</name>
    <name type="common">Joro spider</name>
    <name type="synonym">Nephila clavata</name>
    <dbReference type="NCBI Taxonomy" id="2740835"/>
    <lineage>
        <taxon>Eukaryota</taxon>
        <taxon>Metazoa</taxon>
        <taxon>Ecdysozoa</taxon>
        <taxon>Arthropoda</taxon>
        <taxon>Chelicerata</taxon>
        <taxon>Arachnida</taxon>
        <taxon>Araneae</taxon>
        <taxon>Araneomorphae</taxon>
        <taxon>Entelegynae</taxon>
        <taxon>Araneoidea</taxon>
        <taxon>Nephilidae</taxon>
        <taxon>Trichonephila</taxon>
    </lineage>
</organism>
<dbReference type="SMART" id="SM01411">
    <property type="entry name" value="Ephrin_rec_like"/>
    <property type="match status" value="3"/>
</dbReference>
<feature type="domain" description="Pentraxin (PTX)" evidence="11">
    <location>
        <begin position="993"/>
        <end position="1205"/>
    </location>
</feature>
<dbReference type="Pfam" id="PF07699">
    <property type="entry name" value="Ephrin_rec_like"/>
    <property type="match status" value="3"/>
</dbReference>
<dbReference type="AlphaFoldDB" id="A0A8X6GPI5"/>
<evidence type="ECO:0000256" key="1">
    <source>
        <dbReference type="ARBA" id="ARBA00022536"/>
    </source>
</evidence>
<dbReference type="InterPro" id="IPR049883">
    <property type="entry name" value="NOTCH1_EGF-like"/>
</dbReference>
<keyword evidence="4 6" id="KW-1015">Disulfide bond</keyword>
<evidence type="ECO:0000259" key="8">
    <source>
        <dbReference type="PROSITE" id="PS50026"/>
    </source>
</evidence>
<feature type="disulfide bond" evidence="6">
    <location>
        <begin position="785"/>
        <end position="794"/>
    </location>
</feature>
<dbReference type="FunFam" id="2.10.50.10:FF:000018">
    <property type="entry name" value="Sushi, von Willebrand factor type A, EGF and pentraxin domain-containing 1"/>
    <property type="match status" value="1"/>
</dbReference>
<dbReference type="SMART" id="SM00179">
    <property type="entry name" value="EGF_CA"/>
    <property type="match status" value="5"/>
</dbReference>
<evidence type="ECO:0000256" key="4">
    <source>
        <dbReference type="ARBA" id="ARBA00023157"/>
    </source>
</evidence>
<evidence type="ECO:0000313" key="13">
    <source>
        <dbReference type="Proteomes" id="UP000887116"/>
    </source>
</evidence>
<dbReference type="PROSITE" id="PS51828">
    <property type="entry name" value="PTX_2"/>
    <property type="match status" value="1"/>
</dbReference>
<sequence length="1205" mass="133874">VKCPPLQNPSHGFILGNCKDTAKVFGTECHFFCEEGYELVNKNSEVRTCKTDGTWSGQTPICQLIRCMKPPQPYAGSIHCDGKDLLVGSKCRFECHIGHIMDGSRERQCLPTKQWSGTKVKCLPIECELPPSLKYGQMYFCRTHTKPEYMESCVYKCSEGFEMQGPDTLYCRENGKLLTINKEERRPFCVDKMPPEIKCPQPVVVPAAKGSKGTEVYWEVPRPSDNSGNLPKLLTKPDFIFPGDYMEIGETLIRYIAVDHAGLNSTCDFVVTVYDDEPPTVIRCPSKMEVTSNDILMPVFWDEPLFEDNSKEKLVIFQSHQSGHKFSQGRHTVTYRAVDSHSNEAVCSFDVIMTRNTCPYYPPPTNGALSCNDWLYGEICQLFCNDRYDFVEKPAEWYVCNEVSQWITDPPNMPVPWPDCATRAIPNKIRHMMRGFYYQGDCNDPNVQANLKKKFLQHLSEKFEKAELCIRQGACSLNTVKVLCGNITDHVRRRRDVWEHIGGEELELEFEITIDVDQELNDTEAMIQNFLETIQNLKWDMDEDFILQPTTSSPFPLSDSRSSLQNESIPGSVVFTEGETTLECKPGSVPNEDLCVLCSPGTFYDLSVRECRDCPIGHYQEDEGQLNCNKCPDGMTTEYPRARNETECKGICQPGTYSPTGLETCMACPIGTYQEHSRQHTCSVCPEGTTTAGLQSASEFDCWEICNVGQYSNTGLQPCDACPKGFYQPFTGQSKCLECPANFSTEIVGATNVSQCLDLDPCAEKDRCTNGGVCTRHGREAKCICKEGFGGDRCEQDIDECLQKPCFNYEICVNVEGSFYCNCSSGFTGTLCDVEVDECLSSPCLNNGTCLDKVNDFACICPAGYEGPQCERAQEICYPDILCLNGGTCIEPEGSNHSYCVCAEGFTGIDCSVDVDDCENITCLNNGRCVDEIASFKCLCQEGFEGPLCETEIDECASHQCFSGSTCQDLVGRYQCICPPGWSGTFCETKLSSDFVLNFPDSKTTIANMASMTLNSPLSDVTVSMWVQTTDTQRSGTPMSYAVASTSTSDGENTIVDNALTINDCSGVRVFVNNEPLVTEVQVADGQWHHLAFTWSSENSGEWTLYKDGKQQSNGTHLRPNDVIPGGGSLVIGQEQDAVGGGFSPVETFTGNITRVNVWNSYFSKSNITRLCSLDDDIPGKVVAWPDFLPGVKGNVNILQNERPL</sequence>
<feature type="domain" description="Sushi" evidence="10">
    <location>
        <begin position="125"/>
        <end position="191"/>
    </location>
</feature>
<dbReference type="SUPFAM" id="SSF49899">
    <property type="entry name" value="Concanavalin A-like lectins/glucanases"/>
    <property type="match status" value="1"/>
</dbReference>
<gene>
    <name evidence="12" type="primary">Svep1</name>
    <name evidence="12" type="ORF">TNCT_451521</name>
</gene>
<dbReference type="InterPro" id="IPR051022">
    <property type="entry name" value="Notch_Cell-Fate_Det"/>
</dbReference>
<dbReference type="GO" id="GO:0032991">
    <property type="term" value="C:protein-containing complex"/>
    <property type="evidence" value="ECO:0007669"/>
    <property type="project" value="TreeGrafter"/>
</dbReference>
<keyword evidence="13" id="KW-1185">Reference proteome</keyword>
<feature type="disulfide bond" evidence="6">
    <location>
        <begin position="978"/>
        <end position="987"/>
    </location>
</feature>
<dbReference type="InterPro" id="IPR003410">
    <property type="entry name" value="HYR_dom"/>
</dbReference>
<dbReference type="SUPFAM" id="SSF57535">
    <property type="entry name" value="Complement control module/SCR domain"/>
    <property type="match status" value="4"/>
</dbReference>
<evidence type="ECO:0000259" key="9">
    <source>
        <dbReference type="PROSITE" id="PS50825"/>
    </source>
</evidence>
<keyword evidence="5" id="KW-0325">Glycoprotein</keyword>
<dbReference type="InterPro" id="IPR000742">
    <property type="entry name" value="EGF"/>
</dbReference>
<dbReference type="PROSITE" id="PS50923">
    <property type="entry name" value="SUSHI"/>
    <property type="match status" value="3"/>
</dbReference>
<dbReference type="InterPro" id="IPR001881">
    <property type="entry name" value="EGF-like_Ca-bd_dom"/>
</dbReference>
<keyword evidence="7" id="KW-0768">Sushi</keyword>
<dbReference type="OrthoDB" id="6515930at2759"/>
<dbReference type="SMART" id="SM00560">
    <property type="entry name" value="LamGL"/>
    <property type="match status" value="1"/>
</dbReference>
<evidence type="ECO:0000313" key="12">
    <source>
        <dbReference type="EMBL" id="GFR07259.1"/>
    </source>
</evidence>
<feature type="disulfide bond" evidence="6">
    <location>
        <begin position="861"/>
        <end position="870"/>
    </location>
</feature>
<feature type="non-terminal residue" evidence="12">
    <location>
        <position position="1205"/>
    </location>
</feature>
<feature type="domain" description="Sushi" evidence="10">
    <location>
        <begin position="1"/>
        <end position="64"/>
    </location>
</feature>
<feature type="domain" description="HYR" evidence="9">
    <location>
        <begin position="274"/>
        <end position="355"/>
    </location>
</feature>
<dbReference type="InterPro" id="IPR013320">
    <property type="entry name" value="ConA-like_dom_sf"/>
</dbReference>
<dbReference type="InterPro" id="IPR006558">
    <property type="entry name" value="LamG-like"/>
</dbReference>
<keyword evidence="2" id="KW-0732">Signal</keyword>
<feature type="disulfide bond" evidence="6">
    <location>
        <begin position="940"/>
        <end position="949"/>
    </location>
</feature>
<dbReference type="Pfam" id="PF00008">
    <property type="entry name" value="EGF"/>
    <property type="match status" value="3"/>
</dbReference>
<dbReference type="Pfam" id="PF12661">
    <property type="entry name" value="hEGF"/>
    <property type="match status" value="2"/>
</dbReference>
<feature type="domain" description="EGF-like" evidence="8">
    <location>
        <begin position="952"/>
        <end position="988"/>
    </location>
</feature>
<dbReference type="InterPro" id="IPR000152">
    <property type="entry name" value="EGF-type_Asp/Asn_hydroxyl_site"/>
</dbReference>
<dbReference type="SMART" id="SM00181">
    <property type="entry name" value="EGF"/>
    <property type="match status" value="8"/>
</dbReference>
<dbReference type="PANTHER" id="PTHR24049">
    <property type="entry name" value="CRUMBS FAMILY MEMBER"/>
    <property type="match status" value="1"/>
</dbReference>
<feature type="disulfide bond" evidence="6">
    <location>
        <begin position="902"/>
        <end position="911"/>
    </location>
</feature>
<dbReference type="GO" id="GO:0007157">
    <property type="term" value="P:heterophilic cell-cell adhesion via plasma membrane cell adhesion molecules"/>
    <property type="evidence" value="ECO:0007669"/>
    <property type="project" value="TreeGrafter"/>
</dbReference>
<dbReference type="CDD" id="cd00033">
    <property type="entry name" value="CCP"/>
    <property type="match status" value="3"/>
</dbReference>
<feature type="domain" description="EGF-like" evidence="8">
    <location>
        <begin position="758"/>
        <end position="795"/>
    </location>
</feature>
<dbReference type="InterPro" id="IPR000436">
    <property type="entry name" value="Sushi_SCR_CCP_dom"/>
</dbReference>
<feature type="domain" description="EGF-like" evidence="8">
    <location>
        <begin position="835"/>
        <end position="871"/>
    </location>
</feature>
<feature type="domain" description="EGF-like" evidence="8">
    <location>
        <begin position="873"/>
        <end position="912"/>
    </location>
</feature>
<dbReference type="Pfam" id="PF02494">
    <property type="entry name" value="HYR"/>
    <property type="match status" value="2"/>
</dbReference>
<dbReference type="FunFam" id="2.10.50.10:FF:000032">
    <property type="entry name" value="Uncharacterized protein, isoform A"/>
    <property type="match status" value="1"/>
</dbReference>
<dbReference type="FunFam" id="2.10.25.10:FF:000066">
    <property type="entry name" value="FAT atypical cadherin 4"/>
    <property type="match status" value="1"/>
</dbReference>
<dbReference type="GO" id="GO:0005509">
    <property type="term" value="F:calcium ion binding"/>
    <property type="evidence" value="ECO:0007669"/>
    <property type="project" value="InterPro"/>
</dbReference>
<dbReference type="InterPro" id="IPR009030">
    <property type="entry name" value="Growth_fac_rcpt_cys_sf"/>
</dbReference>
<evidence type="ECO:0000256" key="7">
    <source>
        <dbReference type="PROSITE-ProRule" id="PRU00302"/>
    </source>
</evidence>
<dbReference type="SMART" id="SM00032">
    <property type="entry name" value="CCP"/>
    <property type="match status" value="4"/>
</dbReference>
<dbReference type="InterPro" id="IPR013032">
    <property type="entry name" value="EGF-like_CS"/>
</dbReference>
<dbReference type="Gene3D" id="2.10.25.10">
    <property type="entry name" value="Laminin"/>
    <property type="match status" value="6"/>
</dbReference>
<dbReference type="SMART" id="SM00159">
    <property type="entry name" value="PTX"/>
    <property type="match status" value="1"/>
</dbReference>
<dbReference type="PANTHER" id="PTHR24049:SF22">
    <property type="entry name" value="DROSOPHILA CRUMBS HOMOLOG"/>
    <property type="match status" value="1"/>
</dbReference>
<feature type="domain" description="EGF-like" evidence="8">
    <location>
        <begin position="797"/>
        <end position="833"/>
    </location>
</feature>
<dbReference type="PRINTS" id="PR00895">
    <property type="entry name" value="PENTAXIN"/>
</dbReference>
<comment type="caution">
    <text evidence="12">The sequence shown here is derived from an EMBL/GenBank/DDBJ whole genome shotgun (WGS) entry which is preliminary data.</text>
</comment>
<name>A0A8X6GPI5_TRICU</name>
<keyword evidence="3" id="KW-0677">Repeat</keyword>
<dbReference type="GO" id="GO:0045197">
    <property type="term" value="P:establishment or maintenance of epithelial cell apical/basal polarity"/>
    <property type="evidence" value="ECO:0007669"/>
    <property type="project" value="TreeGrafter"/>
</dbReference>
<dbReference type="GO" id="GO:0005886">
    <property type="term" value="C:plasma membrane"/>
    <property type="evidence" value="ECO:0007669"/>
    <property type="project" value="UniProtKB-ARBA"/>
</dbReference>
<feature type="domain" description="Sushi" evidence="10">
    <location>
        <begin position="65"/>
        <end position="124"/>
    </location>
</feature>
<dbReference type="InterPro" id="IPR001759">
    <property type="entry name" value="PTX_dom"/>
</dbReference>
<reference evidence="12" key="1">
    <citation type="submission" date="2020-07" db="EMBL/GenBank/DDBJ databases">
        <title>Multicomponent nature underlies the extraordinary mechanical properties of spider dragline silk.</title>
        <authorList>
            <person name="Kono N."/>
            <person name="Nakamura H."/>
            <person name="Mori M."/>
            <person name="Yoshida Y."/>
            <person name="Ohtoshi R."/>
            <person name="Malay A.D."/>
            <person name="Moran D.A.P."/>
            <person name="Tomita M."/>
            <person name="Numata K."/>
            <person name="Arakawa K."/>
        </authorList>
    </citation>
    <scope>NUCLEOTIDE SEQUENCE</scope>
</reference>
<feature type="disulfide bond" evidence="7">
    <location>
        <begin position="95"/>
        <end position="122"/>
    </location>
</feature>
<proteinExistence type="predicted"/>
<evidence type="ECO:0000256" key="2">
    <source>
        <dbReference type="ARBA" id="ARBA00022729"/>
    </source>
</evidence>
<dbReference type="SUPFAM" id="SSF57184">
    <property type="entry name" value="Growth factor receptor domain"/>
    <property type="match status" value="1"/>
</dbReference>
<dbReference type="Pfam" id="PF00354">
    <property type="entry name" value="Pentaxin"/>
    <property type="match status" value="1"/>
</dbReference>
<dbReference type="Proteomes" id="UP000887116">
    <property type="component" value="Unassembled WGS sequence"/>
</dbReference>
<feature type="domain" description="HYR" evidence="9">
    <location>
        <begin position="190"/>
        <end position="273"/>
    </location>
</feature>
<protein>
    <submittedName>
        <fullName evidence="12">Sushi, von Willebrand factor type A, EGF and pentraxin domain-containing protein 1</fullName>
    </submittedName>
</protein>
<dbReference type="InterPro" id="IPR018097">
    <property type="entry name" value="EGF_Ca-bd_CS"/>
</dbReference>
<dbReference type="FunFam" id="2.10.25.10:FF:000142">
    <property type="entry name" value="Crumbs cell polarity complex component 2"/>
    <property type="match status" value="1"/>
</dbReference>
<dbReference type="Gene3D" id="2.60.120.200">
    <property type="match status" value="1"/>
</dbReference>
<dbReference type="CDD" id="cd00054">
    <property type="entry name" value="EGF_CA"/>
    <property type="match status" value="5"/>
</dbReference>
<dbReference type="PROSITE" id="PS00022">
    <property type="entry name" value="EGF_1"/>
    <property type="match status" value="6"/>
</dbReference>
<dbReference type="InterPro" id="IPR011641">
    <property type="entry name" value="Tyr-kin_ephrin_A/B_rcpt-like"/>
</dbReference>
<accession>A0A8X6GPI5</accession>
<dbReference type="SUPFAM" id="SSF57196">
    <property type="entry name" value="EGF/Laminin"/>
    <property type="match status" value="6"/>
</dbReference>
<dbReference type="InterPro" id="IPR035976">
    <property type="entry name" value="Sushi/SCR/CCP_sf"/>
</dbReference>
<dbReference type="PROSITE" id="PS50026">
    <property type="entry name" value="EGF_3"/>
    <property type="match status" value="6"/>
</dbReference>
<dbReference type="PROSITE" id="PS01187">
    <property type="entry name" value="EGF_CA"/>
    <property type="match status" value="3"/>
</dbReference>
<dbReference type="Gene3D" id="2.10.70.10">
    <property type="entry name" value="Complement Module, domain 1"/>
    <property type="match status" value="4"/>
</dbReference>
<dbReference type="FunFam" id="2.10.25.10:FF:000122">
    <property type="entry name" value="Protein crumbs homolog 2"/>
    <property type="match status" value="1"/>
</dbReference>
<dbReference type="PROSITE" id="PS00010">
    <property type="entry name" value="ASX_HYDROXYL"/>
    <property type="match status" value="4"/>
</dbReference>
<dbReference type="PROSITE" id="PS01186">
    <property type="entry name" value="EGF_2"/>
    <property type="match status" value="6"/>
</dbReference>
<dbReference type="Pfam" id="PF00084">
    <property type="entry name" value="Sushi"/>
    <property type="match status" value="3"/>
</dbReference>
<evidence type="ECO:0000256" key="6">
    <source>
        <dbReference type="PROSITE-ProRule" id="PRU00076"/>
    </source>
</evidence>
<feature type="disulfide bond" evidence="6">
    <location>
        <begin position="823"/>
        <end position="832"/>
    </location>
</feature>
<dbReference type="PRINTS" id="PR00010">
    <property type="entry name" value="EGFBLOOD"/>
</dbReference>
<dbReference type="Pfam" id="PF07645">
    <property type="entry name" value="EGF_CA"/>
    <property type="match status" value="1"/>
</dbReference>
<comment type="caution">
    <text evidence="6">Lacks conserved residue(s) required for the propagation of feature annotation.</text>
</comment>
<evidence type="ECO:0000259" key="10">
    <source>
        <dbReference type="PROSITE" id="PS50923"/>
    </source>
</evidence>
<evidence type="ECO:0000256" key="5">
    <source>
        <dbReference type="ARBA" id="ARBA00023180"/>
    </source>
</evidence>